<evidence type="ECO:0000256" key="1">
    <source>
        <dbReference type="SAM" id="Phobius"/>
    </source>
</evidence>
<keyword evidence="1" id="KW-0472">Membrane</keyword>
<keyword evidence="1" id="KW-0812">Transmembrane</keyword>
<dbReference type="SUPFAM" id="SSF53955">
    <property type="entry name" value="Lysozyme-like"/>
    <property type="match status" value="1"/>
</dbReference>
<dbReference type="Gene3D" id="1.10.530.10">
    <property type="match status" value="1"/>
</dbReference>
<keyword evidence="4" id="KW-1185">Reference proteome</keyword>
<proteinExistence type="predicted"/>
<dbReference type="AlphaFoldDB" id="A0A512BGF5"/>
<dbReference type="InterPro" id="IPR008258">
    <property type="entry name" value="Transglycosylase_SLT_dom_1"/>
</dbReference>
<dbReference type="EMBL" id="BJYT01000015">
    <property type="protein sequence ID" value="GEO11049.1"/>
    <property type="molecule type" value="Genomic_DNA"/>
</dbReference>
<dbReference type="CDD" id="cd16894">
    <property type="entry name" value="MltD-like"/>
    <property type="match status" value="1"/>
</dbReference>
<accession>A0A512BGF5</accession>
<evidence type="ECO:0000313" key="3">
    <source>
        <dbReference type="EMBL" id="GEO11049.1"/>
    </source>
</evidence>
<evidence type="ECO:0000259" key="2">
    <source>
        <dbReference type="Pfam" id="PF01464"/>
    </source>
</evidence>
<feature type="transmembrane region" description="Helical" evidence="1">
    <location>
        <begin position="7"/>
        <end position="27"/>
    </location>
</feature>
<dbReference type="InterPro" id="IPR023346">
    <property type="entry name" value="Lysozyme-like_dom_sf"/>
</dbReference>
<reference evidence="3 4" key="1">
    <citation type="submission" date="2019-07" db="EMBL/GenBank/DDBJ databases">
        <title>Whole genome shotgun sequence of Segetibacter aerophilus NBRC 106135.</title>
        <authorList>
            <person name="Hosoyama A."/>
            <person name="Uohara A."/>
            <person name="Ohji S."/>
            <person name="Ichikawa N."/>
        </authorList>
    </citation>
    <scope>NUCLEOTIDE SEQUENCE [LARGE SCALE GENOMIC DNA]</scope>
    <source>
        <strain evidence="3 4">NBRC 106135</strain>
    </source>
</reference>
<feature type="domain" description="Transglycosylase SLT" evidence="2">
    <location>
        <begin position="117"/>
        <end position="201"/>
    </location>
</feature>
<gene>
    <name evidence="3" type="ORF">SAE01_35450</name>
</gene>
<protein>
    <submittedName>
        <fullName evidence="3">Murein transglycosylase</fullName>
    </submittedName>
</protein>
<comment type="caution">
    <text evidence="3">The sequence shown here is derived from an EMBL/GenBank/DDBJ whole genome shotgun (WGS) entry which is preliminary data.</text>
</comment>
<sequence length="307" mass="35383">MTATNKSIIYFSLGLITGIFVISQLAFRENNKKEKDKKQPTTQNAPQIFLPQLPAEISFAGEKVPLDRWEVREAFDRELLYNYNSPGHISYLLKLSKRFFPAIEQRLKENGVPDDFKYLCVAEGNLQNLSSKVGATGFWQFMSYTGPGYNLEINDNVDERFDVMKSTDAACKYLKQAYAKFGNWTVAAASYNCGMGRVNDLSTFQQTKYYYDLQLPEETNKYIFRILTFKYLMGNSKEMGYMVDDENGYKPFEARSVTVSSSIPNLAQWALQNGTNYKMLKILNPWMRDRSLKVNPGKSYEVRLPRK</sequence>
<keyword evidence="1" id="KW-1133">Transmembrane helix</keyword>
<evidence type="ECO:0000313" key="4">
    <source>
        <dbReference type="Proteomes" id="UP000321513"/>
    </source>
</evidence>
<dbReference type="Proteomes" id="UP000321513">
    <property type="component" value="Unassembled WGS sequence"/>
</dbReference>
<name>A0A512BGF5_9BACT</name>
<organism evidence="3 4">
    <name type="scientific">Segetibacter aerophilus</name>
    <dbReference type="NCBI Taxonomy" id="670293"/>
    <lineage>
        <taxon>Bacteria</taxon>
        <taxon>Pseudomonadati</taxon>
        <taxon>Bacteroidota</taxon>
        <taxon>Chitinophagia</taxon>
        <taxon>Chitinophagales</taxon>
        <taxon>Chitinophagaceae</taxon>
        <taxon>Segetibacter</taxon>
    </lineage>
</organism>
<dbReference type="Pfam" id="PF01464">
    <property type="entry name" value="SLT"/>
    <property type="match status" value="1"/>
</dbReference>
<dbReference type="RefSeq" id="WP_147205159.1">
    <property type="nucleotide sequence ID" value="NZ_BJYT01000015.1"/>
</dbReference>
<dbReference type="OrthoDB" id="9815002at2"/>